<organism evidence="3 4">
    <name type="scientific">Rotaria sordida</name>
    <dbReference type="NCBI Taxonomy" id="392033"/>
    <lineage>
        <taxon>Eukaryota</taxon>
        <taxon>Metazoa</taxon>
        <taxon>Spiralia</taxon>
        <taxon>Gnathifera</taxon>
        <taxon>Rotifera</taxon>
        <taxon>Eurotatoria</taxon>
        <taxon>Bdelloidea</taxon>
        <taxon>Philodinida</taxon>
        <taxon>Philodinidae</taxon>
        <taxon>Rotaria</taxon>
    </lineage>
</organism>
<sequence>MAEINSNRIESSLDQQRILITGVSGLIGRILFNYLTTKYQVFGLDQHTNISPKYQLEYRDPIEAKPILPLPLDKFFQCDITDRIKLHKIIQEQKIEIIIHLAAIGETDPDIEKISRVNIEGTKNVFEAPGVRRIIYASSVMTVFGYLTREPYLSIMNDTFDDTTMLKDLRKLTIADDSPLPDLQTPGNIAYSQSKIIGEQMATDIVKNSSKSIICARFGWINVYDQPGITWARTVWFSHCDVCLFIDKALQAPLYISETYFAMSNNHRLWVDLDDAKRDFDFVPQEAAEKLYNKRSIIV</sequence>
<comment type="similarity">
    <text evidence="1">Belongs to the NAD(P)-dependent epimerase/dehydratase family.</text>
</comment>
<reference evidence="3" key="1">
    <citation type="submission" date="2021-02" db="EMBL/GenBank/DDBJ databases">
        <authorList>
            <person name="Nowell W R."/>
        </authorList>
    </citation>
    <scope>NUCLEOTIDE SEQUENCE</scope>
</reference>
<dbReference type="InterPro" id="IPR036291">
    <property type="entry name" value="NAD(P)-bd_dom_sf"/>
</dbReference>
<evidence type="ECO:0000259" key="2">
    <source>
        <dbReference type="Pfam" id="PF01370"/>
    </source>
</evidence>
<evidence type="ECO:0000313" key="3">
    <source>
        <dbReference type="EMBL" id="CAF4136860.1"/>
    </source>
</evidence>
<feature type="domain" description="NAD-dependent epimerase/dehydratase" evidence="2">
    <location>
        <begin position="18"/>
        <end position="217"/>
    </location>
</feature>
<dbReference type="PANTHER" id="PTHR43000">
    <property type="entry name" value="DTDP-D-GLUCOSE 4,6-DEHYDRATASE-RELATED"/>
    <property type="match status" value="1"/>
</dbReference>
<protein>
    <recommendedName>
        <fullName evidence="2">NAD-dependent epimerase/dehydratase domain-containing protein</fullName>
    </recommendedName>
</protein>
<proteinExistence type="inferred from homology"/>
<dbReference type="SUPFAM" id="SSF51735">
    <property type="entry name" value="NAD(P)-binding Rossmann-fold domains"/>
    <property type="match status" value="1"/>
</dbReference>
<evidence type="ECO:0000313" key="4">
    <source>
        <dbReference type="Proteomes" id="UP000663874"/>
    </source>
</evidence>
<dbReference type="InterPro" id="IPR001509">
    <property type="entry name" value="Epimerase_deHydtase"/>
</dbReference>
<dbReference type="Proteomes" id="UP000663874">
    <property type="component" value="Unassembled WGS sequence"/>
</dbReference>
<name>A0A819X596_9BILA</name>
<evidence type="ECO:0000256" key="1">
    <source>
        <dbReference type="ARBA" id="ARBA00007637"/>
    </source>
</evidence>
<accession>A0A819X596</accession>
<dbReference type="Pfam" id="PF01370">
    <property type="entry name" value="Epimerase"/>
    <property type="match status" value="1"/>
</dbReference>
<dbReference type="AlphaFoldDB" id="A0A819X596"/>
<comment type="caution">
    <text evidence="3">The sequence shown here is derived from an EMBL/GenBank/DDBJ whole genome shotgun (WGS) entry which is preliminary data.</text>
</comment>
<gene>
    <name evidence="3" type="ORF">FNK824_LOCUS33004</name>
</gene>
<dbReference type="Gene3D" id="3.40.50.720">
    <property type="entry name" value="NAD(P)-binding Rossmann-like Domain"/>
    <property type="match status" value="1"/>
</dbReference>
<dbReference type="EMBL" id="CAJOBE010011716">
    <property type="protein sequence ID" value="CAF4136860.1"/>
    <property type="molecule type" value="Genomic_DNA"/>
</dbReference>